<dbReference type="InterPro" id="IPR006976">
    <property type="entry name" value="VanZ-like"/>
</dbReference>
<proteinExistence type="predicted"/>
<keyword evidence="1" id="KW-0812">Transmembrane</keyword>
<dbReference type="Pfam" id="PF04892">
    <property type="entry name" value="VanZ"/>
    <property type="match status" value="1"/>
</dbReference>
<dbReference type="EMBL" id="JAAIKC010000005">
    <property type="protein sequence ID" value="NEW07517.1"/>
    <property type="molecule type" value="Genomic_DNA"/>
</dbReference>
<evidence type="ECO:0000256" key="1">
    <source>
        <dbReference type="SAM" id="Phobius"/>
    </source>
</evidence>
<dbReference type="AlphaFoldDB" id="A0A6G4A1J7"/>
<accession>A0A6G4A1J7</accession>
<sequence length="151" mass="17399">MKSKGLRWLIGLFFVGYTCCLLYWMFIGFGRGIHRDASFSYNLIPLRTIGLYLFHMDAFPWRVWVINLFGNMGVFMPFGICMPYLFRPAARYKIFILLFGCPLVGLEGLQMLLRVGSFDVDDLILNGLGASAAYAFYMHFPTFKRKFIGAE</sequence>
<keyword evidence="1" id="KW-0472">Membrane</keyword>
<protein>
    <recommendedName>
        <fullName evidence="2">VanZ-like domain-containing protein</fullName>
    </recommendedName>
</protein>
<dbReference type="PANTHER" id="PTHR36834:SF1">
    <property type="entry name" value="INTEGRAL MEMBRANE PROTEIN"/>
    <property type="match status" value="1"/>
</dbReference>
<name>A0A6G4A1J7_9BACL</name>
<feature type="transmembrane region" description="Helical" evidence="1">
    <location>
        <begin position="61"/>
        <end position="85"/>
    </location>
</feature>
<evidence type="ECO:0000259" key="2">
    <source>
        <dbReference type="Pfam" id="PF04892"/>
    </source>
</evidence>
<feature type="domain" description="VanZ-like" evidence="2">
    <location>
        <begin position="14"/>
        <end position="138"/>
    </location>
</feature>
<dbReference type="PANTHER" id="PTHR36834">
    <property type="entry name" value="MEMBRANE PROTEIN-RELATED"/>
    <property type="match status" value="1"/>
</dbReference>
<feature type="transmembrane region" description="Helical" evidence="1">
    <location>
        <begin position="123"/>
        <end position="140"/>
    </location>
</feature>
<reference evidence="3" key="1">
    <citation type="submission" date="2020-02" db="EMBL/GenBank/DDBJ databases">
        <authorList>
            <person name="Shen X.-R."/>
            <person name="Zhang Y.-X."/>
        </authorList>
    </citation>
    <scope>NUCLEOTIDE SEQUENCE</scope>
    <source>
        <strain evidence="3">SYP-B3998</strain>
    </source>
</reference>
<dbReference type="RefSeq" id="WP_163948611.1">
    <property type="nucleotide sequence ID" value="NZ_JAAIKC010000005.1"/>
</dbReference>
<keyword evidence="1" id="KW-1133">Transmembrane helix</keyword>
<feature type="transmembrane region" description="Helical" evidence="1">
    <location>
        <begin position="92"/>
        <end position="111"/>
    </location>
</feature>
<gene>
    <name evidence="3" type="ORF">GK047_16040</name>
</gene>
<feature type="transmembrane region" description="Helical" evidence="1">
    <location>
        <begin position="6"/>
        <end position="27"/>
    </location>
</feature>
<comment type="caution">
    <text evidence="3">The sequence shown here is derived from an EMBL/GenBank/DDBJ whole genome shotgun (WGS) entry which is preliminary data.</text>
</comment>
<dbReference type="InterPro" id="IPR053150">
    <property type="entry name" value="Teicoplanin_resist-assoc"/>
</dbReference>
<evidence type="ECO:0000313" key="3">
    <source>
        <dbReference type="EMBL" id="NEW07517.1"/>
    </source>
</evidence>
<organism evidence="3">
    <name type="scientific">Paenibacillus sp. SYP-B3998</name>
    <dbReference type="NCBI Taxonomy" id="2678564"/>
    <lineage>
        <taxon>Bacteria</taxon>
        <taxon>Bacillati</taxon>
        <taxon>Bacillota</taxon>
        <taxon>Bacilli</taxon>
        <taxon>Bacillales</taxon>
        <taxon>Paenibacillaceae</taxon>
        <taxon>Paenibacillus</taxon>
    </lineage>
</organism>